<dbReference type="InterPro" id="IPR012340">
    <property type="entry name" value="NA-bd_OB-fold"/>
</dbReference>
<name>A0ABT3NTX0_9PROT</name>
<evidence type="ECO:0000256" key="2">
    <source>
        <dbReference type="ARBA" id="ARBA00022490"/>
    </source>
</evidence>
<dbReference type="Proteomes" id="UP001526430">
    <property type="component" value="Unassembled WGS sequence"/>
</dbReference>
<feature type="domain" description="CSD" evidence="3">
    <location>
        <begin position="1"/>
        <end position="65"/>
    </location>
</feature>
<sequence length="66" mass="6966">MQGTVKWYDAGKGFGFVAPADGGKDVFVHATALERSGLRGLNEGQTVRMQVVQGRKGPEASTISAE</sequence>
<accession>A0ABT3NTX0</accession>
<evidence type="ECO:0000313" key="5">
    <source>
        <dbReference type="Proteomes" id="UP001526430"/>
    </source>
</evidence>
<organism evidence="4 5">
    <name type="scientific">Sabulicella glaciei</name>
    <dbReference type="NCBI Taxonomy" id="2984948"/>
    <lineage>
        <taxon>Bacteria</taxon>
        <taxon>Pseudomonadati</taxon>
        <taxon>Pseudomonadota</taxon>
        <taxon>Alphaproteobacteria</taxon>
        <taxon>Acetobacterales</taxon>
        <taxon>Acetobacteraceae</taxon>
        <taxon>Sabulicella</taxon>
    </lineage>
</organism>
<dbReference type="Gene3D" id="2.40.50.140">
    <property type="entry name" value="Nucleic acid-binding proteins"/>
    <property type="match status" value="1"/>
</dbReference>
<protein>
    <submittedName>
        <fullName evidence="4">Cold-shock protein</fullName>
    </submittedName>
</protein>
<dbReference type="PIRSF" id="PIRSF002599">
    <property type="entry name" value="Cold_shock_A"/>
    <property type="match status" value="1"/>
</dbReference>
<gene>
    <name evidence="4" type="ORF">OF850_08185</name>
</gene>
<dbReference type="PRINTS" id="PR00050">
    <property type="entry name" value="COLDSHOCK"/>
</dbReference>
<proteinExistence type="predicted"/>
<dbReference type="InterPro" id="IPR011129">
    <property type="entry name" value="CSD"/>
</dbReference>
<dbReference type="InterPro" id="IPR050181">
    <property type="entry name" value="Cold_shock_domain"/>
</dbReference>
<evidence type="ECO:0000313" key="4">
    <source>
        <dbReference type="EMBL" id="MCW8085600.1"/>
    </source>
</evidence>
<comment type="caution">
    <text evidence="4">The sequence shown here is derived from an EMBL/GenBank/DDBJ whole genome shotgun (WGS) entry which is preliminary data.</text>
</comment>
<dbReference type="SUPFAM" id="SSF50249">
    <property type="entry name" value="Nucleic acid-binding proteins"/>
    <property type="match status" value="1"/>
</dbReference>
<dbReference type="PROSITE" id="PS51857">
    <property type="entry name" value="CSD_2"/>
    <property type="match status" value="1"/>
</dbReference>
<dbReference type="SMART" id="SM00357">
    <property type="entry name" value="CSP"/>
    <property type="match status" value="1"/>
</dbReference>
<evidence type="ECO:0000259" key="3">
    <source>
        <dbReference type="PROSITE" id="PS51857"/>
    </source>
</evidence>
<dbReference type="EMBL" id="JAPFQI010000004">
    <property type="protein sequence ID" value="MCW8085600.1"/>
    <property type="molecule type" value="Genomic_DNA"/>
</dbReference>
<dbReference type="Pfam" id="PF00313">
    <property type="entry name" value="CSD"/>
    <property type="match status" value="1"/>
</dbReference>
<keyword evidence="2" id="KW-0963">Cytoplasm</keyword>
<dbReference type="InterPro" id="IPR012156">
    <property type="entry name" value="Cold_shock_CspA"/>
</dbReference>
<dbReference type="CDD" id="cd04458">
    <property type="entry name" value="CSP_CDS"/>
    <property type="match status" value="1"/>
</dbReference>
<comment type="subcellular location">
    <subcellularLocation>
        <location evidence="1">Cytoplasm</location>
    </subcellularLocation>
</comment>
<keyword evidence="5" id="KW-1185">Reference proteome</keyword>
<dbReference type="InterPro" id="IPR002059">
    <property type="entry name" value="CSP_DNA-bd"/>
</dbReference>
<reference evidence="4 5" key="1">
    <citation type="submission" date="2022-10" db="EMBL/GenBank/DDBJ databases">
        <title>Roseococcus glaciei nov., sp. nov., isolated from glacier.</title>
        <authorList>
            <person name="Liu Q."/>
            <person name="Xin Y.-H."/>
        </authorList>
    </citation>
    <scope>NUCLEOTIDE SEQUENCE [LARGE SCALE GENOMIC DNA]</scope>
    <source>
        <strain evidence="4 5">MDT2-1-1</strain>
    </source>
</reference>
<dbReference type="PANTHER" id="PTHR11544">
    <property type="entry name" value="COLD SHOCK DOMAIN CONTAINING PROTEINS"/>
    <property type="match status" value="1"/>
</dbReference>
<evidence type="ECO:0000256" key="1">
    <source>
        <dbReference type="ARBA" id="ARBA00004496"/>
    </source>
</evidence>